<dbReference type="EMBL" id="JAHWGI010001331">
    <property type="protein sequence ID" value="KAK3928553.1"/>
    <property type="molecule type" value="Genomic_DNA"/>
</dbReference>
<dbReference type="SUPFAM" id="SSF50978">
    <property type="entry name" value="WD40 repeat-like"/>
    <property type="match status" value="1"/>
</dbReference>
<evidence type="ECO:0000256" key="9">
    <source>
        <dbReference type="HAMAP-Rule" id="MF_03182"/>
    </source>
</evidence>
<dbReference type="Proteomes" id="UP001219518">
    <property type="component" value="Unassembled WGS sequence"/>
</dbReference>
<evidence type="ECO:0000256" key="8">
    <source>
        <dbReference type="ARBA" id="ARBA00023242"/>
    </source>
</evidence>
<dbReference type="PANTHER" id="PTHR15728:SF0">
    <property type="entry name" value="PAN2-PAN3 DEADENYLATION COMPLEX CATALYTIC SUBUNIT PAN2"/>
    <property type="match status" value="1"/>
</dbReference>
<keyword evidence="5 9" id="KW-0479">Metal-binding</keyword>
<name>A0AAE1HW87_9NEOP</name>
<dbReference type="GO" id="GO:0046872">
    <property type="term" value="F:metal ion binding"/>
    <property type="evidence" value="ECO:0007669"/>
    <property type="project" value="UniProtKB-KW"/>
</dbReference>
<dbReference type="Gene3D" id="3.90.70.10">
    <property type="entry name" value="Cysteine proteinases"/>
    <property type="match status" value="2"/>
</dbReference>
<dbReference type="InterPro" id="IPR036397">
    <property type="entry name" value="RNaseH_sf"/>
</dbReference>
<dbReference type="GO" id="GO:0010606">
    <property type="term" value="P:positive regulation of cytoplasmic mRNA processing body assembly"/>
    <property type="evidence" value="ECO:0007669"/>
    <property type="project" value="UniProtKB-UniRule"/>
</dbReference>
<evidence type="ECO:0000313" key="12">
    <source>
        <dbReference type="EMBL" id="KAK3928553.1"/>
    </source>
</evidence>
<evidence type="ECO:0000256" key="1">
    <source>
        <dbReference type="ARBA" id="ARBA00001663"/>
    </source>
</evidence>
<dbReference type="GO" id="GO:0005634">
    <property type="term" value="C:nucleus"/>
    <property type="evidence" value="ECO:0007669"/>
    <property type="project" value="UniProtKB-SubCell"/>
</dbReference>
<dbReference type="Pfam" id="PF20770">
    <property type="entry name" value="PAN2_N"/>
    <property type="match status" value="1"/>
</dbReference>
<dbReference type="InterPro" id="IPR028881">
    <property type="entry name" value="PAN2_UCH_dom"/>
</dbReference>
<comment type="subcellular location">
    <subcellularLocation>
        <location evidence="9">Cytoplasm</location>
        <location evidence="9">P-body</location>
    </subcellularLocation>
    <subcellularLocation>
        <location evidence="9">Nucleus</location>
    </subcellularLocation>
    <text evidence="9">Shuttles between nucleus and cytoplasm.</text>
</comment>
<dbReference type="SUPFAM" id="SSF53098">
    <property type="entry name" value="Ribonuclease H-like"/>
    <property type="match status" value="1"/>
</dbReference>
<feature type="compositionally biased region" description="Polar residues" evidence="10">
    <location>
        <begin position="747"/>
        <end position="757"/>
    </location>
</feature>
<feature type="region of interest" description="Disordered" evidence="10">
    <location>
        <begin position="463"/>
        <end position="487"/>
    </location>
</feature>
<organism evidence="12 13">
    <name type="scientific">Frankliniella fusca</name>
    <dbReference type="NCBI Taxonomy" id="407009"/>
    <lineage>
        <taxon>Eukaryota</taxon>
        <taxon>Metazoa</taxon>
        <taxon>Ecdysozoa</taxon>
        <taxon>Arthropoda</taxon>
        <taxon>Hexapoda</taxon>
        <taxon>Insecta</taxon>
        <taxon>Pterygota</taxon>
        <taxon>Neoptera</taxon>
        <taxon>Paraneoptera</taxon>
        <taxon>Thysanoptera</taxon>
        <taxon>Terebrantia</taxon>
        <taxon>Thripoidea</taxon>
        <taxon>Thripidae</taxon>
        <taxon>Frankliniella</taxon>
    </lineage>
</organism>
<dbReference type="Pfam" id="PF13423">
    <property type="entry name" value="UCH_1"/>
    <property type="match status" value="1"/>
</dbReference>
<dbReference type="InterPro" id="IPR015943">
    <property type="entry name" value="WD40/YVTN_repeat-like_dom_sf"/>
</dbReference>
<dbReference type="GO" id="GO:0004535">
    <property type="term" value="F:poly(A)-specific ribonuclease activity"/>
    <property type="evidence" value="ECO:0007669"/>
    <property type="project" value="UniProtKB-UniRule"/>
</dbReference>
<dbReference type="InterPro" id="IPR012337">
    <property type="entry name" value="RNaseH-like_sf"/>
</dbReference>
<dbReference type="Gene3D" id="2.130.10.10">
    <property type="entry name" value="YVTN repeat-like/Quinoprotein amine dehydrogenase"/>
    <property type="match status" value="1"/>
</dbReference>
<dbReference type="FunFam" id="2.130.10.10:FF:000421">
    <property type="entry name" value="PAN2-PAN3 deadenylation complex catalytic subunit PAN2"/>
    <property type="match status" value="1"/>
</dbReference>
<dbReference type="GO" id="GO:0003676">
    <property type="term" value="F:nucleic acid binding"/>
    <property type="evidence" value="ECO:0007669"/>
    <property type="project" value="InterPro"/>
</dbReference>
<reference evidence="12" key="2">
    <citation type="journal article" date="2023" name="BMC Genomics">
        <title>Pest status, molecular evolution, and epigenetic factors derived from the genome assembly of Frankliniella fusca, a thysanopteran phytovirus vector.</title>
        <authorList>
            <person name="Catto M.A."/>
            <person name="Labadie P.E."/>
            <person name="Jacobson A.L."/>
            <person name="Kennedy G.G."/>
            <person name="Srinivasan R."/>
            <person name="Hunt B.G."/>
        </authorList>
    </citation>
    <scope>NUCLEOTIDE SEQUENCE</scope>
    <source>
        <strain evidence="12">PL_HMW_Pooled</strain>
    </source>
</reference>
<dbReference type="PROSITE" id="PS50235">
    <property type="entry name" value="USP_3"/>
    <property type="match status" value="1"/>
</dbReference>
<dbReference type="Gene3D" id="3.30.420.10">
    <property type="entry name" value="Ribonuclease H-like superfamily/Ribonuclease H"/>
    <property type="match status" value="1"/>
</dbReference>
<dbReference type="GO" id="GO:0000932">
    <property type="term" value="C:P-body"/>
    <property type="evidence" value="ECO:0007669"/>
    <property type="project" value="UniProtKB-SubCell"/>
</dbReference>
<evidence type="ECO:0000256" key="7">
    <source>
        <dbReference type="ARBA" id="ARBA00022839"/>
    </source>
</evidence>
<feature type="domain" description="USP" evidence="11">
    <location>
        <begin position="520"/>
        <end position="1056"/>
    </location>
</feature>
<feature type="binding site" evidence="9">
    <location>
        <position position="1111"/>
    </location>
    <ligand>
        <name>a divalent metal cation</name>
        <dbReference type="ChEBI" id="CHEBI:60240"/>
        <note>catalytic</note>
    </ligand>
</feature>
<dbReference type="InterPro" id="IPR030843">
    <property type="entry name" value="PAN2"/>
</dbReference>
<evidence type="ECO:0000256" key="3">
    <source>
        <dbReference type="ARBA" id="ARBA00022664"/>
    </source>
</evidence>
<dbReference type="CDD" id="cd02257">
    <property type="entry name" value="Peptidase_C19"/>
    <property type="match status" value="1"/>
</dbReference>
<keyword evidence="13" id="KW-1185">Reference proteome</keyword>
<evidence type="ECO:0000256" key="2">
    <source>
        <dbReference type="ARBA" id="ARBA00022490"/>
    </source>
</evidence>
<comment type="caution">
    <text evidence="12">The sequence shown here is derived from an EMBL/GenBank/DDBJ whole genome shotgun (WGS) entry which is preliminary data.</text>
</comment>
<dbReference type="FunFam" id="3.30.420.10:FF:000011">
    <property type="entry name" value="PAN2-PAN3 deadenylation complex catalytic subunit PAN2"/>
    <property type="match status" value="1"/>
</dbReference>
<dbReference type="SMART" id="SM00479">
    <property type="entry name" value="EXOIII"/>
    <property type="match status" value="1"/>
</dbReference>
<keyword evidence="8 9" id="KW-0539">Nucleus</keyword>
<comment type="similarity">
    <text evidence="9">Belongs to the peptidase C19 family. PAN2 subfamily.</text>
</comment>
<comment type="caution">
    <text evidence="9">Lacks conserved residue(s) required for the propagation of feature annotation.</text>
</comment>
<keyword evidence="4 9" id="KW-0540">Nuclease</keyword>
<comment type="domain">
    <text evidence="9">The linker, or PAN3 interaction domain (PID), between the WD40 repeats and the pseudo-UCH domain mediates interaction with PAN3.</text>
</comment>
<dbReference type="HAMAP" id="MF_03182">
    <property type="entry name" value="PAN2"/>
    <property type="match status" value="1"/>
</dbReference>
<comment type="catalytic activity">
    <reaction evidence="1 9">
        <text>Exonucleolytic cleavage of poly(A) to 5'-AMP.</text>
        <dbReference type="EC" id="3.1.13.4"/>
    </reaction>
</comment>
<dbReference type="CDD" id="cd06143">
    <property type="entry name" value="PAN2_exo"/>
    <property type="match status" value="1"/>
</dbReference>
<dbReference type="Pfam" id="PF00929">
    <property type="entry name" value="RNase_T"/>
    <property type="match status" value="1"/>
</dbReference>
<protein>
    <recommendedName>
        <fullName evidence="9">PAN2-PAN3 deadenylation complex catalytic subunit PAN2</fullName>
        <ecNumber evidence="9">3.1.13.4</ecNumber>
    </recommendedName>
    <alternativeName>
        <fullName evidence="9">PAB1P-dependent poly(A)-specific ribonuclease</fullName>
    </alternativeName>
    <alternativeName>
        <fullName evidence="9">Poly(A)-nuclease deadenylation complex subunit 2</fullName>
        <shortName evidence="9">PAN deadenylation complex subunit 2</shortName>
    </alternativeName>
</protein>
<evidence type="ECO:0000259" key="11">
    <source>
        <dbReference type="PROSITE" id="PS50235"/>
    </source>
</evidence>
<dbReference type="InterPro" id="IPR036322">
    <property type="entry name" value="WD40_repeat_dom_sf"/>
</dbReference>
<evidence type="ECO:0000256" key="10">
    <source>
        <dbReference type="SAM" id="MobiDB-lite"/>
    </source>
</evidence>
<evidence type="ECO:0000313" key="13">
    <source>
        <dbReference type="Proteomes" id="UP001219518"/>
    </source>
</evidence>
<comment type="activity regulation">
    <text evidence="9">Positively regulated by the regulatory subunit PAN3.</text>
</comment>
<dbReference type="Gene3D" id="4.10.1000.40">
    <property type="match status" value="1"/>
</dbReference>
<dbReference type="SUPFAM" id="SSF54001">
    <property type="entry name" value="Cysteine proteinases"/>
    <property type="match status" value="1"/>
</dbReference>
<dbReference type="InterPro" id="IPR048841">
    <property type="entry name" value="PAN2_N"/>
</dbReference>
<reference evidence="12" key="1">
    <citation type="submission" date="2021-07" db="EMBL/GenBank/DDBJ databases">
        <authorList>
            <person name="Catto M.A."/>
            <person name="Jacobson A."/>
            <person name="Kennedy G."/>
            <person name="Labadie P."/>
            <person name="Hunt B.G."/>
            <person name="Srinivasan R."/>
        </authorList>
    </citation>
    <scope>NUCLEOTIDE SEQUENCE</scope>
    <source>
        <strain evidence="12">PL_HMW_Pooled</strain>
        <tissue evidence="12">Head</tissue>
    </source>
</reference>
<dbReference type="GO" id="GO:0000289">
    <property type="term" value="P:nuclear-transcribed mRNA poly(A) tail shortening"/>
    <property type="evidence" value="ECO:0007669"/>
    <property type="project" value="UniProtKB-UniRule"/>
</dbReference>
<dbReference type="InterPro" id="IPR013520">
    <property type="entry name" value="Ribonucl_H"/>
</dbReference>
<comment type="function">
    <text evidence="9">Catalytic subunit of the poly(A)-nuclease (PAN) deadenylation complex, one of two cytoplasmic mRNA deadenylases involved in general and miRNA-mediated mRNA turnover. PAN specifically shortens poly(A) tails of RNA and the activity is stimulated by poly(A)-binding protein (PABP). PAN deadenylation is followed by rapid degradation of the shortened mRNA tails by the CCR4-NOT complex. Deadenylated mRNAs are then degraded by two alternative mechanisms, namely exosome-mediated 3'-5' exonucleolytic degradation, or deadenlyation-dependent mRNA decaping and subsequent 5'-3' exonucleolytic degradation by XRN1.</text>
</comment>
<keyword evidence="6 9" id="KW-0378">Hydrolase</keyword>
<comment type="cofactor">
    <cofactor evidence="9">
        <name>a divalent metal cation</name>
        <dbReference type="ChEBI" id="CHEBI:60240"/>
    </cofactor>
    <text evidence="9">Binds 2 metal cations per subunit in the catalytic exonuclease domain.</text>
</comment>
<dbReference type="GO" id="GO:0006397">
    <property type="term" value="P:mRNA processing"/>
    <property type="evidence" value="ECO:0007669"/>
    <property type="project" value="UniProtKB-KW"/>
</dbReference>
<keyword evidence="3 9" id="KW-0507">mRNA processing</keyword>
<sequence length="1315" mass="147006">MEFPGISHYGSSVVNGASDLMIYNENGEIFANENGLEQFSESYATDNEFIESQTILADGGDRFGVSAVSFDLEEELLWMGNQGGHVTSYFGTGTQKYTSFQVNASEEVRHILTGEAGILALTSSSLRGQIRRGLPLFTHCSENMVEMQCMLQTSATSLLMGGHQDKIIQFDLAQGIETGLIDVGENGCAILRQHPRYVCAGDPSGRITLRDPNSLSVEHVLDTHSGSLSDFDVHGNLLLSCGFTNRQGTLSVDRFIMVYDLRMMRLVNPIPVVLDPLLLRFMPSFTSRVAVVSSLGQLQLADTVSLSTPNLSLYQVNTAGSLCLSLDVSSSCQCLAIGDSGGYIHVFTPTNSENPIINTYSRETEFADQVDLPSSLSIKDESASLAAIPLPFSPLGGKLLSDWPAQCLTNVYRPTPPIDPDILRSMKMQGTVGYAPNPMTRRRNQACVDKVLYESNMDLKRRNGVVNGGSSSTGEGRPKGNGEDPGFIAIPKRYRKTEVKYTRMGMDDFDFDIYNNTSFCGLEASLPNSYCNAMLQILYFLEPIRCILLSHICQREFCLSCELGFLFHMLDKSHGFPCQAANFQRAFRTVPEAYALGLLLSDQNPESKSNLIRLIQSWNRFILHQMHYELLEVKKQQNELLKEKQQKQLQGAQPPFVYNEQEFPSISNPVISSNVQWRLTQNTSTEATSSNDVMVVQQSAAQSQFWEMDPYNYGYQDESRYWWIPTGTTYYSYYQETPLSNEAGLLQPSSGPDTSFDSTEKENDDDNTEISRLLGSKQVHTHRCLKCGRQVSKESVMLLCNLVYPEAKEGVQYTFGQILGQSLCPEQVTPAWCDSCDRFQPTKQSRGLKQLPHILSINCNLDNPKDKAFWQMQTDLIVKKMIEKNGGDANISNPPQNSPTKACRYGSSCTRPNCRFRHPGQNQDKETAQNKSNANSQFYSTCSWLPLSICMERLSNGAVRAYSLNDPSEKPIESTEEVVQSANFDLVAVLCHVNDDRKNLVSLINVGSGYHARLGGASLSSWYLFNDFCITQVNAQEAVWFSLDWKVPCVLYWVSRELPKELIPPVTNPLTAEVFSEDNSLARNNGARKMITFTPLTPDEMPDPGELVAMDAEFVTLNQEEAELRSDGKVSTVKPSHKSVARITCVRGQGPKEGTPFIDDYISTQEQVVDYLTKFSGIKPGDLDANFSSKHLTTLKSTYQKLRFLVDNGVKFVGHGLKNDFRVINLVVPPEQVVDTVLLFHLPNHRLISLRFLAWHFLGMKIQSVTHDSIEDARAALQLYKKYKEIDSQGKLKETLIDLYRVGNQHQWKVPGVDD</sequence>
<keyword evidence="7 9" id="KW-0269">Exonuclease</keyword>
<dbReference type="EC" id="3.1.13.4" evidence="9"/>
<dbReference type="InterPro" id="IPR050785">
    <property type="entry name" value="PAN2-PAN3_catalytic_subunit"/>
</dbReference>
<feature type="binding site" evidence="9">
    <location>
        <position position="1113"/>
    </location>
    <ligand>
        <name>a divalent metal cation</name>
        <dbReference type="ChEBI" id="CHEBI:60240"/>
        <note>catalytic</note>
    </ligand>
</feature>
<dbReference type="InterPro" id="IPR038765">
    <property type="entry name" value="Papain-like_cys_pep_sf"/>
</dbReference>
<feature type="binding site" evidence="9">
    <location>
        <position position="1220"/>
    </location>
    <ligand>
        <name>a divalent metal cation</name>
        <dbReference type="ChEBI" id="CHEBI:60240"/>
        <note>catalytic</note>
    </ligand>
</feature>
<comment type="domain">
    <text evidence="9">Contains a pseudo-UCH domain. This ubiquitin C-terminal hydrolase (UCH)-like or ubiquitin specific protease (USP)-like domain is predicted to be catalytically inactive because it lacks the active site catalytic triad characteristic of thiol proteases, with residues at the equivalent structural positions that are incompatible with catalysis, and it cannot bind ubiquitin. It functions as a structural scaffold for intra- and intermolecular interactions in the complex.</text>
</comment>
<evidence type="ECO:0000256" key="6">
    <source>
        <dbReference type="ARBA" id="ARBA00022801"/>
    </source>
</evidence>
<evidence type="ECO:0000256" key="4">
    <source>
        <dbReference type="ARBA" id="ARBA00022722"/>
    </source>
</evidence>
<proteinExistence type="inferred from homology"/>
<dbReference type="GO" id="GO:0031251">
    <property type="term" value="C:PAN complex"/>
    <property type="evidence" value="ECO:0007669"/>
    <property type="project" value="UniProtKB-UniRule"/>
</dbReference>
<gene>
    <name evidence="9" type="primary">PAN2</name>
    <name evidence="12" type="ORF">KUF71_016800</name>
</gene>
<dbReference type="PANTHER" id="PTHR15728">
    <property type="entry name" value="DEADENYLATION COMPLEX CATALYTIC SUBUNIT PAN2"/>
    <property type="match status" value="1"/>
</dbReference>
<feature type="binding site" evidence="9">
    <location>
        <position position="1272"/>
    </location>
    <ligand>
        <name>a divalent metal cation</name>
        <dbReference type="ChEBI" id="CHEBI:60240"/>
        <note>catalytic</note>
    </ligand>
</feature>
<feature type="region of interest" description="Disordered" evidence="10">
    <location>
        <begin position="742"/>
        <end position="768"/>
    </location>
</feature>
<comment type="subunit">
    <text evidence="9">Forms a heterotrimer with an asymmetric homodimer of the regulatory subunit PAN3 to form the poly(A)-nuclease (PAN) deadenylation complex.</text>
</comment>
<dbReference type="InterPro" id="IPR028889">
    <property type="entry name" value="USP"/>
</dbReference>
<evidence type="ECO:0000256" key="5">
    <source>
        <dbReference type="ARBA" id="ARBA00022723"/>
    </source>
</evidence>
<keyword evidence="2 9" id="KW-0963">Cytoplasm</keyword>
<accession>A0AAE1HW87</accession>